<keyword evidence="3 6" id="KW-0812">Transmembrane</keyword>
<dbReference type="EMBL" id="CP006644">
    <property type="protein sequence ID" value="AHE57201.1"/>
    <property type="molecule type" value="Genomic_DNA"/>
</dbReference>
<dbReference type="FunFam" id="3.30.70.270:FF:000001">
    <property type="entry name" value="Diguanylate cyclase domain protein"/>
    <property type="match status" value="1"/>
</dbReference>
<evidence type="ECO:0000256" key="4">
    <source>
        <dbReference type="ARBA" id="ARBA00022989"/>
    </source>
</evidence>
<evidence type="ECO:0000256" key="2">
    <source>
        <dbReference type="ARBA" id="ARBA00022475"/>
    </source>
</evidence>
<dbReference type="InterPro" id="IPR000014">
    <property type="entry name" value="PAS"/>
</dbReference>
<evidence type="ECO:0000256" key="6">
    <source>
        <dbReference type="SAM" id="Phobius"/>
    </source>
</evidence>
<evidence type="ECO:0000259" key="9">
    <source>
        <dbReference type="PROSITE" id="PS50887"/>
    </source>
</evidence>
<dbReference type="SUPFAM" id="SSF55785">
    <property type="entry name" value="PYP-like sensor domain (PAS domain)"/>
    <property type="match status" value="1"/>
</dbReference>
<keyword evidence="2" id="KW-1003">Cell membrane</keyword>
<comment type="subcellular location">
    <subcellularLocation>
        <location evidence="1">Cell membrane</location>
        <topology evidence="1">Multi-pass membrane protein</topology>
    </subcellularLocation>
</comment>
<dbReference type="PANTHER" id="PTHR44757:SF2">
    <property type="entry name" value="BIOFILM ARCHITECTURE MAINTENANCE PROTEIN MBAA"/>
    <property type="match status" value="1"/>
</dbReference>
<feature type="transmembrane region" description="Helical" evidence="6">
    <location>
        <begin position="24"/>
        <end position="41"/>
    </location>
</feature>
<dbReference type="PROSITE" id="PS50112">
    <property type="entry name" value="PAS"/>
    <property type="match status" value="1"/>
</dbReference>
<feature type="transmembrane region" description="Helical" evidence="6">
    <location>
        <begin position="142"/>
        <end position="165"/>
    </location>
</feature>
<dbReference type="CDD" id="cd01949">
    <property type="entry name" value="GGDEF"/>
    <property type="match status" value="1"/>
</dbReference>
<dbReference type="SMART" id="SM00086">
    <property type="entry name" value="PAC"/>
    <property type="match status" value="1"/>
</dbReference>
<dbReference type="PATRIC" id="fig|1123269.5.peg.5513"/>
<protein>
    <recommendedName>
        <fullName evidence="12">Diguanylate cyclase</fullName>
    </recommendedName>
</protein>
<evidence type="ECO:0008006" key="12">
    <source>
        <dbReference type="Google" id="ProtNLM"/>
    </source>
</evidence>
<organism evidence="10 11">
    <name type="scientific">Sphingomonas sanxanigenens DSM 19645 = NX02</name>
    <dbReference type="NCBI Taxonomy" id="1123269"/>
    <lineage>
        <taxon>Bacteria</taxon>
        <taxon>Pseudomonadati</taxon>
        <taxon>Pseudomonadota</taxon>
        <taxon>Alphaproteobacteria</taxon>
        <taxon>Sphingomonadales</taxon>
        <taxon>Sphingomonadaceae</taxon>
        <taxon>Sphingomonas</taxon>
    </lineage>
</organism>
<feature type="transmembrane region" description="Helical" evidence="6">
    <location>
        <begin position="74"/>
        <end position="92"/>
    </location>
</feature>
<proteinExistence type="predicted"/>
<feature type="domain" description="PAC" evidence="8">
    <location>
        <begin position="363"/>
        <end position="415"/>
    </location>
</feature>
<dbReference type="InterPro" id="IPR000160">
    <property type="entry name" value="GGDEF_dom"/>
</dbReference>
<name>W0AJ94_9SPHN</name>
<dbReference type="HOGENOM" id="CLU_022985_1_1_5"/>
<dbReference type="PROSITE" id="PS50887">
    <property type="entry name" value="GGDEF"/>
    <property type="match status" value="1"/>
</dbReference>
<feature type="transmembrane region" description="Helical" evidence="6">
    <location>
        <begin position="177"/>
        <end position="195"/>
    </location>
</feature>
<dbReference type="SMART" id="SM00091">
    <property type="entry name" value="PAS"/>
    <property type="match status" value="1"/>
</dbReference>
<dbReference type="Pfam" id="PF08447">
    <property type="entry name" value="PAS_3"/>
    <property type="match status" value="1"/>
</dbReference>
<dbReference type="InterPro" id="IPR043128">
    <property type="entry name" value="Rev_trsase/Diguanyl_cyclase"/>
</dbReference>
<dbReference type="SMART" id="SM00267">
    <property type="entry name" value="GGDEF"/>
    <property type="match status" value="1"/>
</dbReference>
<gene>
    <name evidence="10" type="ORF">NX02_28095</name>
</gene>
<keyword evidence="4 6" id="KW-1133">Transmembrane helix</keyword>
<dbReference type="NCBIfam" id="TIGR00254">
    <property type="entry name" value="GGDEF"/>
    <property type="match status" value="1"/>
</dbReference>
<sequence>MLLGLLYFVAAAAAARLTRLEGGVACLWIANALLIAVLVLMRPQRWGAPVTACGIASLCATGLFGFGWAGAVPFMTINIGEVLIAAALLQRFGRRDAFESMRHLGVFVLAAGVAGPAAMAVPAGLVAKLLTGTALWPNAVNYFLGHALGALTFTPLFTMILVGDARRWVSAAGGRRLLEGLVLLIAIAAVSYGVFAQHRLPLLFLPILPITLATFRFGRLGAVASLMILTTIAGILTAHGMGPLRLIDASPIVHMRYLQFYLAATVLTILPVAADLGRRDRLYRKLQESEERFRLITEHASDIVMTTLPDGTIGYVSPSIVQLGGYDPLKLVGRRAIDMIAPSDHEHVRAEFLRALDAPETTVAFEYRAVTADGAERWFESNVRAMVGEDGVVDGVISVIRDIDRRKTMEVELARAAATDALTGLANRRAFATAFDRCLNQGTACGCVAVFDIDHFKRINDRYGHDAGDRVIQAFAEIALRHVREEDMVARLGGEEFGVILPGVEPAQAQEICERLRRALGAEAIEVGAGHTVSMTVSAGVAAFSAAQDRDAVMRAADVALYEAKGAGRDRLVLAA</sequence>
<dbReference type="InterPro" id="IPR052155">
    <property type="entry name" value="Biofilm_reg_signaling"/>
</dbReference>
<dbReference type="PANTHER" id="PTHR44757">
    <property type="entry name" value="DIGUANYLATE CYCLASE DGCP"/>
    <property type="match status" value="1"/>
</dbReference>
<evidence type="ECO:0000313" key="11">
    <source>
        <dbReference type="Proteomes" id="UP000018851"/>
    </source>
</evidence>
<feature type="transmembrane region" description="Helical" evidence="6">
    <location>
        <begin position="258"/>
        <end position="277"/>
    </location>
</feature>
<dbReference type="RefSeq" id="WP_053000723.1">
    <property type="nucleotide sequence ID" value="NZ_CP006644.1"/>
</dbReference>
<evidence type="ECO:0000256" key="5">
    <source>
        <dbReference type="ARBA" id="ARBA00023136"/>
    </source>
</evidence>
<dbReference type="InterPro" id="IPR029787">
    <property type="entry name" value="Nucleotide_cyclase"/>
</dbReference>
<reference evidence="10 11" key="1">
    <citation type="submission" date="2013-07" db="EMBL/GenBank/DDBJ databases">
        <title>Completed genome of Sphingomonas sanxanigenens NX02.</title>
        <authorList>
            <person name="Ma T."/>
            <person name="Huang H."/>
            <person name="Wu M."/>
            <person name="Li X."/>
            <person name="Li G."/>
        </authorList>
    </citation>
    <scope>NUCLEOTIDE SEQUENCE [LARGE SCALE GENOMIC DNA]</scope>
    <source>
        <strain evidence="10 11">NX02</strain>
    </source>
</reference>
<feature type="transmembrane region" description="Helical" evidence="6">
    <location>
        <begin position="225"/>
        <end position="246"/>
    </location>
</feature>
<keyword evidence="11" id="KW-1185">Reference proteome</keyword>
<evidence type="ECO:0000313" key="10">
    <source>
        <dbReference type="EMBL" id="AHE57201.1"/>
    </source>
</evidence>
<feature type="domain" description="GGDEF" evidence="9">
    <location>
        <begin position="444"/>
        <end position="576"/>
    </location>
</feature>
<evidence type="ECO:0000259" key="7">
    <source>
        <dbReference type="PROSITE" id="PS50112"/>
    </source>
</evidence>
<dbReference type="CDD" id="cd00130">
    <property type="entry name" value="PAS"/>
    <property type="match status" value="1"/>
</dbReference>
<dbReference type="InterPro" id="IPR000700">
    <property type="entry name" value="PAS-assoc_C"/>
</dbReference>
<evidence type="ECO:0000256" key="3">
    <source>
        <dbReference type="ARBA" id="ARBA00022692"/>
    </source>
</evidence>
<dbReference type="InterPro" id="IPR035965">
    <property type="entry name" value="PAS-like_dom_sf"/>
</dbReference>
<dbReference type="GO" id="GO:0005886">
    <property type="term" value="C:plasma membrane"/>
    <property type="evidence" value="ECO:0007669"/>
    <property type="project" value="UniProtKB-SubCell"/>
</dbReference>
<dbReference type="InterPro" id="IPR001610">
    <property type="entry name" value="PAC"/>
</dbReference>
<dbReference type="eggNOG" id="COG3447">
    <property type="taxonomic scope" value="Bacteria"/>
</dbReference>
<keyword evidence="5 6" id="KW-0472">Membrane</keyword>
<dbReference type="eggNOG" id="COG3706">
    <property type="taxonomic scope" value="Bacteria"/>
</dbReference>
<dbReference type="Gene3D" id="3.30.450.20">
    <property type="entry name" value="PAS domain"/>
    <property type="match status" value="1"/>
</dbReference>
<feature type="transmembrane region" description="Helical" evidence="6">
    <location>
        <begin position="48"/>
        <end position="68"/>
    </location>
</feature>
<dbReference type="InterPro" id="IPR013655">
    <property type="entry name" value="PAS_fold_3"/>
</dbReference>
<feature type="domain" description="PAS" evidence="7">
    <location>
        <begin position="289"/>
        <end position="359"/>
    </location>
</feature>
<dbReference type="STRING" id="1123269.NX02_28095"/>
<evidence type="ECO:0000259" key="8">
    <source>
        <dbReference type="PROSITE" id="PS50113"/>
    </source>
</evidence>
<dbReference type="PROSITE" id="PS50113">
    <property type="entry name" value="PAC"/>
    <property type="match status" value="1"/>
</dbReference>
<dbReference type="InterPro" id="IPR007895">
    <property type="entry name" value="MASE1"/>
</dbReference>
<accession>W0AJ94</accession>
<evidence type="ECO:0000256" key="1">
    <source>
        <dbReference type="ARBA" id="ARBA00004651"/>
    </source>
</evidence>
<dbReference type="Pfam" id="PF00990">
    <property type="entry name" value="GGDEF"/>
    <property type="match status" value="1"/>
</dbReference>
<dbReference type="Pfam" id="PF05231">
    <property type="entry name" value="MASE1"/>
    <property type="match status" value="1"/>
</dbReference>
<dbReference type="Proteomes" id="UP000018851">
    <property type="component" value="Chromosome"/>
</dbReference>
<dbReference type="Gene3D" id="3.30.70.270">
    <property type="match status" value="1"/>
</dbReference>
<dbReference type="SUPFAM" id="SSF55073">
    <property type="entry name" value="Nucleotide cyclase"/>
    <property type="match status" value="1"/>
</dbReference>
<dbReference type="AlphaFoldDB" id="W0AJ94"/>
<feature type="transmembrane region" description="Helical" evidence="6">
    <location>
        <begin position="104"/>
        <end position="130"/>
    </location>
</feature>
<dbReference type="KEGG" id="ssan:NX02_28095"/>
<dbReference type="GO" id="GO:0003824">
    <property type="term" value="F:catalytic activity"/>
    <property type="evidence" value="ECO:0007669"/>
    <property type="project" value="UniProtKB-ARBA"/>
</dbReference>
<dbReference type="NCBIfam" id="TIGR00229">
    <property type="entry name" value="sensory_box"/>
    <property type="match status" value="1"/>
</dbReference>